<evidence type="ECO:0000313" key="3">
    <source>
        <dbReference type="Proteomes" id="UP000185696"/>
    </source>
</evidence>
<dbReference type="InterPro" id="IPR036396">
    <property type="entry name" value="Cyt_P450_sf"/>
</dbReference>
<keyword evidence="3" id="KW-1185">Reference proteome</keyword>
<dbReference type="AlphaFoldDB" id="A0A7Z0WM01"/>
<dbReference type="OrthoDB" id="502624at2"/>
<dbReference type="GO" id="GO:0016705">
    <property type="term" value="F:oxidoreductase activity, acting on paired donors, with incorporation or reduction of molecular oxygen"/>
    <property type="evidence" value="ECO:0007669"/>
    <property type="project" value="InterPro"/>
</dbReference>
<sequence>MSAVDSVVDVADLESDPDGVYARLRRDDPVARVPSLDLWLVTRWADVRRVLSSPDSFATAYPSTVAQICGQDTMLATEGDRHAELRAALDDHFSPEMVPALVETTGAIAAEHAAALSGRDGAELMTEYFRPVLGSALGRFLGLGDLDPATLLHWSEDLLDGFDNPTGDPDRRRRAEATAREVASALRPLVDHPNGPLSVLVRRSPTDLLPTLVNIVSALAEPVTAAGSTLLELLRHPDQLRAVHTNPNRLRDAVREGLRLRPPVATLGRVTTRPVTLAGRDLPEGAVIAAAVASANRDEDIYDNANHFDIDRPALPNTGLGYGRHRCLAAAVLPAVIATTLRALLTRVGPPLLTDDARPYGWKVRKLDTLKVRLT</sequence>
<dbReference type="PANTHER" id="PTHR46696:SF1">
    <property type="entry name" value="CYTOCHROME P450 YJIB-RELATED"/>
    <property type="match status" value="1"/>
</dbReference>
<gene>
    <name evidence="2" type="ORF">BLA60_18405</name>
</gene>
<dbReference type="InterPro" id="IPR001128">
    <property type="entry name" value="Cyt_P450"/>
</dbReference>
<evidence type="ECO:0000256" key="1">
    <source>
        <dbReference type="ARBA" id="ARBA00010617"/>
    </source>
</evidence>
<dbReference type="GO" id="GO:0020037">
    <property type="term" value="F:heme binding"/>
    <property type="evidence" value="ECO:0007669"/>
    <property type="project" value="InterPro"/>
</dbReference>
<dbReference type="GO" id="GO:0004497">
    <property type="term" value="F:monooxygenase activity"/>
    <property type="evidence" value="ECO:0007669"/>
    <property type="project" value="InterPro"/>
</dbReference>
<dbReference type="RefSeq" id="WP_075134144.1">
    <property type="nucleotide sequence ID" value="NZ_MSIF01000008.1"/>
</dbReference>
<dbReference type="InterPro" id="IPR002397">
    <property type="entry name" value="Cyt_P450_B"/>
</dbReference>
<evidence type="ECO:0000313" key="2">
    <source>
        <dbReference type="EMBL" id="OLF09753.1"/>
    </source>
</evidence>
<comment type="caution">
    <text evidence="2">The sequence shown here is derived from an EMBL/GenBank/DDBJ whole genome shotgun (WGS) entry which is preliminary data.</text>
</comment>
<evidence type="ECO:0008006" key="4">
    <source>
        <dbReference type="Google" id="ProtNLM"/>
    </source>
</evidence>
<dbReference type="Proteomes" id="UP000185696">
    <property type="component" value="Unassembled WGS sequence"/>
</dbReference>
<dbReference type="PRINTS" id="PR00359">
    <property type="entry name" value="BP450"/>
</dbReference>
<dbReference type="GO" id="GO:0005506">
    <property type="term" value="F:iron ion binding"/>
    <property type="evidence" value="ECO:0007669"/>
    <property type="project" value="InterPro"/>
</dbReference>
<reference evidence="2 3" key="1">
    <citation type="submission" date="2016-12" db="EMBL/GenBank/DDBJ databases">
        <title>The draft genome sequence of Actinophytocola xinjiangensis.</title>
        <authorList>
            <person name="Wang W."/>
            <person name="Yuan L."/>
        </authorList>
    </citation>
    <scope>NUCLEOTIDE SEQUENCE [LARGE SCALE GENOMIC DNA]</scope>
    <source>
        <strain evidence="2 3">CGMCC 4.4663</strain>
    </source>
</reference>
<dbReference type="Gene3D" id="1.10.630.10">
    <property type="entry name" value="Cytochrome P450"/>
    <property type="match status" value="1"/>
</dbReference>
<name>A0A7Z0WM01_9PSEU</name>
<comment type="similarity">
    <text evidence="1">Belongs to the cytochrome P450 family.</text>
</comment>
<protein>
    <recommendedName>
        <fullName evidence="4">Cytochrome P450</fullName>
    </recommendedName>
</protein>
<dbReference type="Pfam" id="PF00067">
    <property type="entry name" value="p450"/>
    <property type="match status" value="1"/>
</dbReference>
<dbReference type="PANTHER" id="PTHR46696">
    <property type="entry name" value="P450, PUTATIVE (EUROFUNG)-RELATED"/>
    <property type="match status" value="1"/>
</dbReference>
<dbReference type="EMBL" id="MSIF01000008">
    <property type="protein sequence ID" value="OLF09753.1"/>
    <property type="molecule type" value="Genomic_DNA"/>
</dbReference>
<accession>A0A7Z0WM01</accession>
<organism evidence="2 3">
    <name type="scientific">Actinophytocola xinjiangensis</name>
    <dbReference type="NCBI Taxonomy" id="485602"/>
    <lineage>
        <taxon>Bacteria</taxon>
        <taxon>Bacillati</taxon>
        <taxon>Actinomycetota</taxon>
        <taxon>Actinomycetes</taxon>
        <taxon>Pseudonocardiales</taxon>
        <taxon>Pseudonocardiaceae</taxon>
    </lineage>
</organism>
<dbReference type="SUPFAM" id="SSF48264">
    <property type="entry name" value="Cytochrome P450"/>
    <property type="match status" value="1"/>
</dbReference>
<proteinExistence type="inferred from homology"/>